<keyword evidence="7" id="KW-1185">Reference proteome</keyword>
<name>A0A9P8P8Y6_9ASCO</name>
<reference evidence="6" key="1">
    <citation type="journal article" date="2021" name="Open Biol.">
        <title>Shared evolutionary footprints suggest mitochondrial oxidative damage underlies multiple complex I losses in fungi.</title>
        <authorList>
            <person name="Schikora-Tamarit M.A."/>
            <person name="Marcet-Houben M."/>
            <person name="Nosek J."/>
            <person name="Gabaldon T."/>
        </authorList>
    </citation>
    <scope>NUCLEOTIDE SEQUENCE</scope>
    <source>
        <strain evidence="6">CBS6341</strain>
    </source>
</reference>
<dbReference type="GO" id="GO:0031124">
    <property type="term" value="P:mRNA 3'-end processing"/>
    <property type="evidence" value="ECO:0007669"/>
    <property type="project" value="InterPro"/>
</dbReference>
<feature type="region of interest" description="Disordered" evidence="4">
    <location>
        <begin position="84"/>
        <end position="117"/>
    </location>
</feature>
<dbReference type="AlphaFoldDB" id="A0A9P8P8Y6"/>
<evidence type="ECO:0000256" key="4">
    <source>
        <dbReference type="SAM" id="MobiDB-lite"/>
    </source>
</evidence>
<dbReference type="EMBL" id="JAEUBF010001371">
    <property type="protein sequence ID" value="KAH3667928.1"/>
    <property type="molecule type" value="Genomic_DNA"/>
</dbReference>
<proteinExistence type="predicted"/>
<protein>
    <recommendedName>
        <fullName evidence="5">RRM domain-containing protein</fullName>
    </recommendedName>
</protein>
<gene>
    <name evidence="6" type="ORF">WICMUC_005141</name>
</gene>
<evidence type="ECO:0000256" key="2">
    <source>
        <dbReference type="ARBA" id="ARBA00023242"/>
    </source>
</evidence>
<dbReference type="Pfam" id="PF14304">
    <property type="entry name" value="CSTF_C"/>
    <property type="match status" value="1"/>
</dbReference>
<dbReference type="InterPro" id="IPR026896">
    <property type="entry name" value="CSTF_C"/>
</dbReference>
<reference evidence="6" key="2">
    <citation type="submission" date="2021-01" db="EMBL/GenBank/DDBJ databases">
        <authorList>
            <person name="Schikora-Tamarit M.A."/>
        </authorList>
    </citation>
    <scope>NUCLEOTIDE SEQUENCE</scope>
    <source>
        <strain evidence="6">CBS6341</strain>
    </source>
</reference>
<keyword evidence="3" id="KW-0694">RNA-binding</keyword>
<keyword evidence="2" id="KW-0539">Nucleus</keyword>
<dbReference type="CDD" id="cd12398">
    <property type="entry name" value="RRM_CSTF2_RNA15_like"/>
    <property type="match status" value="1"/>
</dbReference>
<dbReference type="Gene3D" id="3.30.70.330">
    <property type="match status" value="1"/>
</dbReference>
<dbReference type="PROSITE" id="PS50102">
    <property type="entry name" value="RRM"/>
    <property type="match status" value="1"/>
</dbReference>
<evidence type="ECO:0000313" key="6">
    <source>
        <dbReference type="EMBL" id="KAH3667928.1"/>
    </source>
</evidence>
<dbReference type="Gene3D" id="1.10.20.70">
    <property type="entry name" value="Transcription termination and cleavage factor, C-terminal domain"/>
    <property type="match status" value="1"/>
</dbReference>
<dbReference type="Proteomes" id="UP000769528">
    <property type="component" value="Unassembled WGS sequence"/>
</dbReference>
<dbReference type="Pfam" id="PF14327">
    <property type="entry name" value="CSTF2_hinge"/>
    <property type="match status" value="1"/>
</dbReference>
<comment type="subcellular location">
    <subcellularLocation>
        <location evidence="1">Nucleus</location>
    </subcellularLocation>
</comment>
<dbReference type="OrthoDB" id="15688at2759"/>
<organism evidence="6 7">
    <name type="scientific">Wickerhamomyces mucosus</name>
    <dbReference type="NCBI Taxonomy" id="1378264"/>
    <lineage>
        <taxon>Eukaryota</taxon>
        <taxon>Fungi</taxon>
        <taxon>Dikarya</taxon>
        <taxon>Ascomycota</taxon>
        <taxon>Saccharomycotina</taxon>
        <taxon>Saccharomycetes</taxon>
        <taxon>Phaffomycetales</taxon>
        <taxon>Wickerhamomycetaceae</taxon>
        <taxon>Wickerhamomyces</taxon>
    </lineage>
</organism>
<dbReference type="SUPFAM" id="SSF54928">
    <property type="entry name" value="RNA-binding domain, RBD"/>
    <property type="match status" value="1"/>
</dbReference>
<dbReference type="GO" id="GO:0005847">
    <property type="term" value="C:mRNA cleavage and polyadenylation specificity factor complex"/>
    <property type="evidence" value="ECO:0007669"/>
    <property type="project" value="TreeGrafter"/>
</dbReference>
<feature type="compositionally biased region" description="Low complexity" evidence="4">
    <location>
        <begin position="86"/>
        <end position="103"/>
    </location>
</feature>
<dbReference type="SMART" id="SM00360">
    <property type="entry name" value="RRM"/>
    <property type="match status" value="1"/>
</dbReference>
<dbReference type="InterPro" id="IPR012677">
    <property type="entry name" value="Nucleotide-bd_a/b_plait_sf"/>
</dbReference>
<dbReference type="InterPro" id="IPR000504">
    <property type="entry name" value="RRM_dom"/>
</dbReference>
<dbReference type="PANTHER" id="PTHR45735">
    <property type="entry name" value="CLEAVAGE STIMULATION FACTOR SUBUNIT 2"/>
    <property type="match status" value="1"/>
</dbReference>
<dbReference type="Gene3D" id="1.25.40.630">
    <property type="match status" value="1"/>
</dbReference>
<feature type="domain" description="RRM" evidence="5">
    <location>
        <begin position="7"/>
        <end position="85"/>
    </location>
</feature>
<dbReference type="InterPro" id="IPR025742">
    <property type="entry name" value="CSTF2_hinge"/>
</dbReference>
<evidence type="ECO:0000313" key="7">
    <source>
        <dbReference type="Proteomes" id="UP000769528"/>
    </source>
</evidence>
<accession>A0A9P8P8Y6</accession>
<sequence>MEKKPGKVIYIGSIPYDQTEQQILDIARSIGPVINLKMMFDKETGKSKGFAFVEYKDIETASSAVRNLNNYSIGNRQLKCDFSTENSLSNGNNSNSNANSNTNSRKRDNLPPLPVGISLSNNQTYQDSISQALQSLDSIRLSNIIKDSIQTAKSHPKTLKILLKQCPQLTYAIVEALLMTGKVNNSEIATILTEQKSEQIEINNSETIKQDEIQQDNQIEIEEEELDEEKIQLIKQVLAIPLEDLQDLSEDQKASILLIKENYSKGAYGNLV</sequence>
<dbReference type="InterPro" id="IPR038192">
    <property type="entry name" value="CSTF_C_sf"/>
</dbReference>
<evidence type="ECO:0000256" key="1">
    <source>
        <dbReference type="ARBA" id="ARBA00004123"/>
    </source>
</evidence>
<evidence type="ECO:0000256" key="3">
    <source>
        <dbReference type="PROSITE-ProRule" id="PRU00176"/>
    </source>
</evidence>
<dbReference type="PANTHER" id="PTHR45735:SF2">
    <property type="entry name" value="CLEAVAGE STIMULATION FACTOR SUBUNIT 2"/>
    <property type="match status" value="1"/>
</dbReference>
<dbReference type="GO" id="GO:0003729">
    <property type="term" value="F:mRNA binding"/>
    <property type="evidence" value="ECO:0007669"/>
    <property type="project" value="TreeGrafter"/>
</dbReference>
<comment type="caution">
    <text evidence="6">The sequence shown here is derived from an EMBL/GenBank/DDBJ whole genome shotgun (WGS) entry which is preliminary data.</text>
</comment>
<dbReference type="InterPro" id="IPR035979">
    <property type="entry name" value="RBD_domain_sf"/>
</dbReference>
<dbReference type="Pfam" id="PF00076">
    <property type="entry name" value="RRM_1"/>
    <property type="match status" value="1"/>
</dbReference>
<evidence type="ECO:0000259" key="5">
    <source>
        <dbReference type="PROSITE" id="PS50102"/>
    </source>
</evidence>